<proteinExistence type="predicted"/>
<accession>A0A9Q0JS40</accession>
<comment type="caution">
    <text evidence="1">The sequence shown here is derived from an EMBL/GenBank/DDBJ whole genome shotgun (WGS) entry which is preliminary data.</text>
</comment>
<name>A0A9Q0JS40_9MAGN</name>
<dbReference type="EMBL" id="JAMYWD010001598">
    <property type="protein sequence ID" value="KAJ4942639.1"/>
    <property type="molecule type" value="Genomic_DNA"/>
</dbReference>
<protein>
    <submittedName>
        <fullName evidence="1">Uncharacterized protein</fullName>
    </submittedName>
</protein>
<dbReference type="AlphaFoldDB" id="A0A9Q0JS40"/>
<organism evidence="1 2">
    <name type="scientific">Protea cynaroides</name>
    <dbReference type="NCBI Taxonomy" id="273540"/>
    <lineage>
        <taxon>Eukaryota</taxon>
        <taxon>Viridiplantae</taxon>
        <taxon>Streptophyta</taxon>
        <taxon>Embryophyta</taxon>
        <taxon>Tracheophyta</taxon>
        <taxon>Spermatophyta</taxon>
        <taxon>Magnoliopsida</taxon>
        <taxon>Proteales</taxon>
        <taxon>Proteaceae</taxon>
        <taxon>Protea</taxon>
    </lineage>
</organism>
<keyword evidence="2" id="KW-1185">Reference proteome</keyword>
<dbReference type="Proteomes" id="UP001141806">
    <property type="component" value="Unassembled WGS sequence"/>
</dbReference>
<sequence>MSAADTRGGGCKGCLWLRTWQGAGEKVWIRAFSCLGVLAQLQVIGSAWLQLAGNRQGVRSNFHRRRKVMNRGVLRWHYPSRLTVKEEWKKIR</sequence>
<evidence type="ECO:0000313" key="1">
    <source>
        <dbReference type="EMBL" id="KAJ4942639.1"/>
    </source>
</evidence>
<reference evidence="1" key="1">
    <citation type="journal article" date="2023" name="Plant J.">
        <title>The genome of the king protea, Protea cynaroides.</title>
        <authorList>
            <person name="Chang J."/>
            <person name="Duong T.A."/>
            <person name="Schoeman C."/>
            <person name="Ma X."/>
            <person name="Roodt D."/>
            <person name="Barker N."/>
            <person name="Li Z."/>
            <person name="Van de Peer Y."/>
            <person name="Mizrachi E."/>
        </authorList>
    </citation>
    <scope>NUCLEOTIDE SEQUENCE</scope>
    <source>
        <tissue evidence="1">Young leaves</tissue>
    </source>
</reference>
<evidence type="ECO:0000313" key="2">
    <source>
        <dbReference type="Proteomes" id="UP001141806"/>
    </source>
</evidence>
<gene>
    <name evidence="1" type="ORF">NE237_000043</name>
</gene>